<sequence>MCETIGRTMSAPSRTAPREGRQGAGTPLAGTRHLRRGPAYPRPGTARLTERDRFGRGVGGGPGPRRKGEGWGRGEEGLW</sequence>
<reference evidence="2" key="2">
    <citation type="submission" date="2020-09" db="EMBL/GenBank/DDBJ databases">
        <authorList>
            <person name="Sun Q."/>
            <person name="Ohkuma M."/>
        </authorList>
    </citation>
    <scope>NUCLEOTIDE SEQUENCE</scope>
    <source>
        <strain evidence="2">JCM 4335</strain>
    </source>
</reference>
<comment type="caution">
    <text evidence="2">The sequence shown here is derived from an EMBL/GenBank/DDBJ whole genome shotgun (WGS) entry which is preliminary data.</text>
</comment>
<proteinExistence type="predicted"/>
<dbReference type="AlphaFoldDB" id="A0A918B3N3"/>
<keyword evidence="3" id="KW-1185">Reference proteome</keyword>
<name>A0A918B3N3_9ACTN</name>
<evidence type="ECO:0000313" key="3">
    <source>
        <dbReference type="Proteomes" id="UP000654123"/>
    </source>
</evidence>
<evidence type="ECO:0000256" key="1">
    <source>
        <dbReference type="SAM" id="MobiDB-lite"/>
    </source>
</evidence>
<accession>A0A918B3N3</accession>
<protein>
    <submittedName>
        <fullName evidence="2">Uncharacterized protein</fullName>
    </submittedName>
</protein>
<reference evidence="2" key="1">
    <citation type="journal article" date="2014" name="Int. J. Syst. Evol. Microbiol.">
        <title>Complete genome sequence of Corynebacterium casei LMG S-19264T (=DSM 44701T), isolated from a smear-ripened cheese.</title>
        <authorList>
            <consortium name="US DOE Joint Genome Institute (JGI-PGF)"/>
            <person name="Walter F."/>
            <person name="Albersmeier A."/>
            <person name="Kalinowski J."/>
            <person name="Ruckert C."/>
        </authorList>
    </citation>
    <scope>NUCLEOTIDE SEQUENCE</scope>
    <source>
        <strain evidence="2">JCM 4335</strain>
    </source>
</reference>
<dbReference type="EMBL" id="BMSV01000009">
    <property type="protein sequence ID" value="GGQ21528.1"/>
    <property type="molecule type" value="Genomic_DNA"/>
</dbReference>
<dbReference type="Proteomes" id="UP000654123">
    <property type="component" value="Unassembled WGS sequence"/>
</dbReference>
<feature type="region of interest" description="Disordered" evidence="1">
    <location>
        <begin position="1"/>
        <end position="79"/>
    </location>
</feature>
<evidence type="ECO:0000313" key="2">
    <source>
        <dbReference type="EMBL" id="GGQ21528.1"/>
    </source>
</evidence>
<feature type="compositionally biased region" description="Basic and acidic residues" evidence="1">
    <location>
        <begin position="66"/>
        <end position="79"/>
    </location>
</feature>
<organism evidence="2 3">
    <name type="scientific">Streptomyces roseolilacinus</name>
    <dbReference type="NCBI Taxonomy" id="66904"/>
    <lineage>
        <taxon>Bacteria</taxon>
        <taxon>Bacillati</taxon>
        <taxon>Actinomycetota</taxon>
        <taxon>Actinomycetes</taxon>
        <taxon>Kitasatosporales</taxon>
        <taxon>Streptomycetaceae</taxon>
        <taxon>Streptomyces</taxon>
    </lineage>
</organism>
<gene>
    <name evidence="2" type="ORF">GCM10010249_45360</name>
</gene>